<dbReference type="PANTHER" id="PTHR43744">
    <property type="entry name" value="ABC TRANSPORTER PERMEASE PROTEIN MG189-RELATED-RELATED"/>
    <property type="match status" value="1"/>
</dbReference>
<dbReference type="PROSITE" id="PS50928">
    <property type="entry name" value="ABC_TM1"/>
    <property type="match status" value="1"/>
</dbReference>
<keyword evidence="10" id="KW-1185">Reference proteome</keyword>
<dbReference type="InterPro" id="IPR035906">
    <property type="entry name" value="MetI-like_sf"/>
</dbReference>
<keyword evidence="2 7" id="KW-0813">Transport</keyword>
<dbReference type="SUPFAM" id="SSF161098">
    <property type="entry name" value="MetI-like"/>
    <property type="match status" value="1"/>
</dbReference>
<feature type="transmembrane region" description="Helical" evidence="7">
    <location>
        <begin position="76"/>
        <end position="97"/>
    </location>
</feature>
<comment type="subcellular location">
    <subcellularLocation>
        <location evidence="1 7">Cell membrane</location>
        <topology evidence="1 7">Multi-pass membrane protein</topology>
    </subcellularLocation>
</comment>
<name>A0A7G5C0A9_9BACL</name>
<keyword evidence="5 7" id="KW-1133">Transmembrane helix</keyword>
<dbReference type="InterPro" id="IPR000515">
    <property type="entry name" value="MetI-like"/>
</dbReference>
<keyword evidence="6 7" id="KW-0472">Membrane</keyword>
<dbReference type="GO" id="GO:0005886">
    <property type="term" value="C:plasma membrane"/>
    <property type="evidence" value="ECO:0007669"/>
    <property type="project" value="UniProtKB-SubCell"/>
</dbReference>
<keyword evidence="3" id="KW-1003">Cell membrane</keyword>
<sequence length="276" mass="31619">MAKQWTWRKIAATASILILFVIVTHPLLWLFISNFKTESELLRFPPTLFPRDGYTFNNFQEVWARIPLWDFFKNTIFFAVGVTVLSVFFDSMAGYAFARMKFKGNKWMFTAVLITMMIPFQVVMIPLFVEVYKLGILNTYWGLILPRASSAFGIFLMRSFFVSLPKDLEESGRIDGLNEFQIYWKLMLPLCKSGMVTLGIYLIMNNWNDLLYPLMMTSSAEMRTLSAGLVMFVGQRSIEYGPTLAATTVSLLPLLIIYIVAQRYFVQGIATSGLKG</sequence>
<feature type="transmembrane region" description="Helical" evidence="7">
    <location>
        <begin position="182"/>
        <end position="204"/>
    </location>
</feature>
<dbReference type="RefSeq" id="WP_182298852.1">
    <property type="nucleotide sequence ID" value="NZ_CP041969.1"/>
</dbReference>
<evidence type="ECO:0000256" key="4">
    <source>
        <dbReference type="ARBA" id="ARBA00022692"/>
    </source>
</evidence>
<dbReference type="GO" id="GO:0055085">
    <property type="term" value="P:transmembrane transport"/>
    <property type="evidence" value="ECO:0007669"/>
    <property type="project" value="InterPro"/>
</dbReference>
<evidence type="ECO:0000256" key="5">
    <source>
        <dbReference type="ARBA" id="ARBA00022989"/>
    </source>
</evidence>
<evidence type="ECO:0000313" key="10">
    <source>
        <dbReference type="Proteomes" id="UP000515679"/>
    </source>
</evidence>
<evidence type="ECO:0000256" key="2">
    <source>
        <dbReference type="ARBA" id="ARBA00022448"/>
    </source>
</evidence>
<feature type="transmembrane region" description="Helical" evidence="7">
    <location>
        <begin position="140"/>
        <end position="161"/>
    </location>
</feature>
<evidence type="ECO:0000256" key="6">
    <source>
        <dbReference type="ARBA" id="ARBA00023136"/>
    </source>
</evidence>
<dbReference type="AlphaFoldDB" id="A0A7G5C0A9"/>
<dbReference type="PANTHER" id="PTHR43744:SF12">
    <property type="entry name" value="ABC TRANSPORTER PERMEASE PROTEIN MG189-RELATED"/>
    <property type="match status" value="1"/>
</dbReference>
<evidence type="ECO:0000256" key="3">
    <source>
        <dbReference type="ARBA" id="ARBA00022475"/>
    </source>
</evidence>
<evidence type="ECO:0000313" key="9">
    <source>
        <dbReference type="EMBL" id="QMV42643.1"/>
    </source>
</evidence>
<feature type="transmembrane region" description="Helical" evidence="7">
    <location>
        <begin position="109"/>
        <end position="128"/>
    </location>
</feature>
<organism evidence="9 10">
    <name type="scientific">Cohnella cholangitidis</name>
    <dbReference type="NCBI Taxonomy" id="2598458"/>
    <lineage>
        <taxon>Bacteria</taxon>
        <taxon>Bacillati</taxon>
        <taxon>Bacillota</taxon>
        <taxon>Bacilli</taxon>
        <taxon>Bacillales</taxon>
        <taxon>Paenibacillaceae</taxon>
        <taxon>Cohnella</taxon>
    </lineage>
</organism>
<dbReference type="EMBL" id="CP041969">
    <property type="protein sequence ID" value="QMV42643.1"/>
    <property type="molecule type" value="Genomic_DNA"/>
</dbReference>
<reference evidence="9 10" key="1">
    <citation type="submission" date="2019-07" db="EMBL/GenBank/DDBJ databases">
        <authorList>
            <person name="Kim J.K."/>
            <person name="Cheong H.-M."/>
            <person name="Choi Y."/>
            <person name="Hwang K.J."/>
            <person name="Lee S."/>
            <person name="Choi C."/>
        </authorList>
    </citation>
    <scope>NUCLEOTIDE SEQUENCE [LARGE SCALE GENOMIC DNA]</scope>
    <source>
        <strain evidence="9 10">KS 22</strain>
    </source>
</reference>
<keyword evidence="4 7" id="KW-0812">Transmembrane</keyword>
<accession>A0A7G5C0A9</accession>
<gene>
    <name evidence="9" type="ORF">FPL14_16700</name>
</gene>
<evidence type="ECO:0000256" key="7">
    <source>
        <dbReference type="RuleBase" id="RU363032"/>
    </source>
</evidence>
<comment type="similarity">
    <text evidence="7">Belongs to the binding-protein-dependent transport system permease family.</text>
</comment>
<dbReference type="CDD" id="cd06261">
    <property type="entry name" value="TM_PBP2"/>
    <property type="match status" value="1"/>
</dbReference>
<evidence type="ECO:0000256" key="1">
    <source>
        <dbReference type="ARBA" id="ARBA00004651"/>
    </source>
</evidence>
<dbReference type="Gene3D" id="1.10.3720.10">
    <property type="entry name" value="MetI-like"/>
    <property type="match status" value="1"/>
</dbReference>
<feature type="transmembrane region" description="Helical" evidence="7">
    <location>
        <begin position="244"/>
        <end position="265"/>
    </location>
</feature>
<dbReference type="Proteomes" id="UP000515679">
    <property type="component" value="Chromosome"/>
</dbReference>
<feature type="transmembrane region" description="Helical" evidence="7">
    <location>
        <begin position="12"/>
        <end position="32"/>
    </location>
</feature>
<protein>
    <submittedName>
        <fullName evidence="9">Carbohydrate ABC transporter permease</fullName>
    </submittedName>
</protein>
<feature type="domain" description="ABC transmembrane type-1" evidence="8">
    <location>
        <begin position="72"/>
        <end position="261"/>
    </location>
</feature>
<evidence type="ECO:0000259" key="8">
    <source>
        <dbReference type="PROSITE" id="PS50928"/>
    </source>
</evidence>
<dbReference type="KEGG" id="cchl:FPL14_16700"/>
<dbReference type="Pfam" id="PF00528">
    <property type="entry name" value="BPD_transp_1"/>
    <property type="match status" value="1"/>
</dbReference>
<proteinExistence type="inferred from homology"/>